<dbReference type="AlphaFoldDB" id="A0A6A6SF69"/>
<sequence length="294" mass="32570">MTVDELEDPIPTYTEATATSASPAYLPPIPTIQSSYAALQPALPVDEPPAYAVLDAAQTTFSLHGTFVHTSNGPAYQISSPLTTRGPYLRIRRLRRKELQRHTPIAFDKENILYEVNDPPLLDSEWHVMGKRRGCLPGVLMMKWRAFPGRGKWRVRQVLRPGDSGEEILCCKLAKVPRSSKSPSSPLSPNAGSPAQLHMCTWTTRAKEVIATETLRVNDDGTMVPVLELKDGLEQKWRELLITVWLTRLWVAIGEEKTKELGDGRRLVRHGGCGTRRRGSLLGLGSLAMGNAGR</sequence>
<dbReference type="OrthoDB" id="4196148at2759"/>
<reference evidence="1" key="1">
    <citation type="journal article" date="2020" name="Stud. Mycol.">
        <title>101 Dothideomycetes genomes: a test case for predicting lifestyles and emergence of pathogens.</title>
        <authorList>
            <person name="Haridas S."/>
            <person name="Albert R."/>
            <person name="Binder M."/>
            <person name="Bloem J."/>
            <person name="Labutti K."/>
            <person name="Salamov A."/>
            <person name="Andreopoulos B."/>
            <person name="Baker S."/>
            <person name="Barry K."/>
            <person name="Bills G."/>
            <person name="Bluhm B."/>
            <person name="Cannon C."/>
            <person name="Castanera R."/>
            <person name="Culley D."/>
            <person name="Daum C."/>
            <person name="Ezra D."/>
            <person name="Gonzalez J."/>
            <person name="Henrissat B."/>
            <person name="Kuo A."/>
            <person name="Liang C."/>
            <person name="Lipzen A."/>
            <person name="Lutzoni F."/>
            <person name="Magnuson J."/>
            <person name="Mondo S."/>
            <person name="Nolan M."/>
            <person name="Ohm R."/>
            <person name="Pangilinan J."/>
            <person name="Park H.-J."/>
            <person name="Ramirez L."/>
            <person name="Alfaro M."/>
            <person name="Sun H."/>
            <person name="Tritt A."/>
            <person name="Yoshinaga Y."/>
            <person name="Zwiers L.-H."/>
            <person name="Turgeon B."/>
            <person name="Goodwin S."/>
            <person name="Spatafora J."/>
            <person name="Crous P."/>
            <person name="Grigoriev I."/>
        </authorList>
    </citation>
    <scope>NUCLEOTIDE SEQUENCE</scope>
    <source>
        <strain evidence="1">CBS 473.64</strain>
    </source>
</reference>
<accession>A0A6A6SF69</accession>
<dbReference type="EMBL" id="MU006776">
    <property type="protein sequence ID" value="KAF2646486.1"/>
    <property type="molecule type" value="Genomic_DNA"/>
</dbReference>
<organism evidence="1 2">
    <name type="scientific">Massarina eburnea CBS 473.64</name>
    <dbReference type="NCBI Taxonomy" id="1395130"/>
    <lineage>
        <taxon>Eukaryota</taxon>
        <taxon>Fungi</taxon>
        <taxon>Dikarya</taxon>
        <taxon>Ascomycota</taxon>
        <taxon>Pezizomycotina</taxon>
        <taxon>Dothideomycetes</taxon>
        <taxon>Pleosporomycetidae</taxon>
        <taxon>Pleosporales</taxon>
        <taxon>Massarineae</taxon>
        <taxon>Massarinaceae</taxon>
        <taxon>Massarina</taxon>
    </lineage>
</organism>
<gene>
    <name evidence="1" type="ORF">P280DRAFT_464703</name>
</gene>
<evidence type="ECO:0000313" key="1">
    <source>
        <dbReference type="EMBL" id="KAF2646486.1"/>
    </source>
</evidence>
<protein>
    <submittedName>
        <fullName evidence="1">Uncharacterized protein</fullName>
    </submittedName>
</protein>
<keyword evidence="2" id="KW-1185">Reference proteome</keyword>
<evidence type="ECO:0000313" key="2">
    <source>
        <dbReference type="Proteomes" id="UP000799753"/>
    </source>
</evidence>
<proteinExistence type="predicted"/>
<name>A0A6A6SF69_9PLEO</name>
<dbReference type="Proteomes" id="UP000799753">
    <property type="component" value="Unassembled WGS sequence"/>
</dbReference>